<gene>
    <name evidence="1" type="ORF">MVEN_00628200</name>
</gene>
<protein>
    <submittedName>
        <fullName evidence="1">Uncharacterized protein</fullName>
    </submittedName>
</protein>
<evidence type="ECO:0000313" key="2">
    <source>
        <dbReference type="Proteomes" id="UP000620124"/>
    </source>
</evidence>
<accession>A0A8H7D630</accession>
<dbReference type="OrthoDB" id="3035629at2759"/>
<comment type="caution">
    <text evidence="1">The sequence shown here is derived from an EMBL/GenBank/DDBJ whole genome shotgun (WGS) entry which is preliminary data.</text>
</comment>
<dbReference type="EMBL" id="JACAZI010000004">
    <property type="protein sequence ID" value="KAF7362785.1"/>
    <property type="molecule type" value="Genomic_DNA"/>
</dbReference>
<organism evidence="1 2">
    <name type="scientific">Mycena venus</name>
    <dbReference type="NCBI Taxonomy" id="2733690"/>
    <lineage>
        <taxon>Eukaryota</taxon>
        <taxon>Fungi</taxon>
        <taxon>Dikarya</taxon>
        <taxon>Basidiomycota</taxon>
        <taxon>Agaricomycotina</taxon>
        <taxon>Agaricomycetes</taxon>
        <taxon>Agaricomycetidae</taxon>
        <taxon>Agaricales</taxon>
        <taxon>Marasmiineae</taxon>
        <taxon>Mycenaceae</taxon>
        <taxon>Mycena</taxon>
    </lineage>
</organism>
<sequence length="282" mass="32263">MAMHPVFPLELEREIFETAAFGDRELIPTLLRVCQRVHTWVEPLLYRVLLTSIDSEYPWLSAIQSKPASFLQKAVHHVYLRMDRRDTSTFKDILLKCSGVRNLVLDANFDPSMVQVVDNMRLQRLGLYLPFNWTNTPLPYRSLSSLTHLEIYSELSSEDPNWTNWLQFASLPALTHVCLSGEFPDDVLPRALVGCPSLIVGIVAFWDSHGAVENEAAEFAESLNSTDPRVVVMVIPKYKDDWESGARGGSDFWMRAEAFVLRKRKGEIEAKCYYLDESDPHI</sequence>
<dbReference type="SUPFAM" id="SSF52047">
    <property type="entry name" value="RNI-like"/>
    <property type="match status" value="1"/>
</dbReference>
<proteinExistence type="predicted"/>
<reference evidence="1" key="1">
    <citation type="submission" date="2020-05" db="EMBL/GenBank/DDBJ databases">
        <title>Mycena genomes resolve the evolution of fungal bioluminescence.</title>
        <authorList>
            <person name="Tsai I.J."/>
        </authorList>
    </citation>
    <scope>NUCLEOTIDE SEQUENCE</scope>
    <source>
        <strain evidence="1">CCC161011</strain>
    </source>
</reference>
<keyword evidence="2" id="KW-1185">Reference proteome</keyword>
<dbReference type="Proteomes" id="UP000620124">
    <property type="component" value="Unassembled WGS sequence"/>
</dbReference>
<dbReference type="AlphaFoldDB" id="A0A8H7D630"/>
<name>A0A8H7D630_9AGAR</name>
<evidence type="ECO:0000313" key="1">
    <source>
        <dbReference type="EMBL" id="KAF7362785.1"/>
    </source>
</evidence>